<dbReference type="KEGG" id="spaa:SPAPADRAFT_62349"/>
<dbReference type="GeneID" id="18874284"/>
<keyword evidence="3" id="KW-1185">Reference proteome</keyword>
<protein>
    <submittedName>
        <fullName evidence="2">Uncharacterized protein</fullName>
    </submittedName>
</protein>
<evidence type="ECO:0000313" key="3">
    <source>
        <dbReference type="Proteomes" id="UP000000709"/>
    </source>
</evidence>
<name>G3ARE8_SPAPN</name>
<feature type="region of interest" description="Disordered" evidence="1">
    <location>
        <begin position="1"/>
        <end position="21"/>
    </location>
</feature>
<dbReference type="HOGENOM" id="CLU_2905612_0_0_1"/>
<dbReference type="Proteomes" id="UP000000709">
    <property type="component" value="Unassembled WGS sequence"/>
</dbReference>
<dbReference type="InParanoid" id="G3ARE8"/>
<gene>
    <name evidence="2" type="ORF">SPAPADRAFT_62349</name>
</gene>
<reference evidence="2 3" key="1">
    <citation type="journal article" date="2011" name="Proc. Natl. Acad. Sci. U.S.A.">
        <title>Comparative genomics of xylose-fermenting fungi for enhanced biofuel production.</title>
        <authorList>
            <person name="Wohlbach D.J."/>
            <person name="Kuo A."/>
            <person name="Sato T.K."/>
            <person name="Potts K.M."/>
            <person name="Salamov A.A."/>
            <person name="LaButti K.M."/>
            <person name="Sun H."/>
            <person name="Clum A."/>
            <person name="Pangilinan J.L."/>
            <person name="Lindquist E.A."/>
            <person name="Lucas S."/>
            <person name="Lapidus A."/>
            <person name="Jin M."/>
            <person name="Gunawan C."/>
            <person name="Balan V."/>
            <person name="Dale B.E."/>
            <person name="Jeffries T.W."/>
            <person name="Zinkel R."/>
            <person name="Barry K.W."/>
            <person name="Grigoriev I.V."/>
            <person name="Gasch A.P."/>
        </authorList>
    </citation>
    <scope>NUCLEOTIDE SEQUENCE [LARGE SCALE GENOMIC DNA]</scope>
    <source>
        <strain evidence="3">NRRL Y-27907 / 11-Y1</strain>
    </source>
</reference>
<dbReference type="RefSeq" id="XP_007376533.1">
    <property type="nucleotide sequence ID" value="XM_007376471.1"/>
</dbReference>
<evidence type="ECO:0000256" key="1">
    <source>
        <dbReference type="SAM" id="MobiDB-lite"/>
    </source>
</evidence>
<proteinExistence type="predicted"/>
<dbReference type="AlphaFoldDB" id="G3ARE8"/>
<organism evidence="3">
    <name type="scientific">Spathaspora passalidarum (strain NRRL Y-27907 / 11-Y1)</name>
    <dbReference type="NCBI Taxonomy" id="619300"/>
    <lineage>
        <taxon>Eukaryota</taxon>
        <taxon>Fungi</taxon>
        <taxon>Dikarya</taxon>
        <taxon>Ascomycota</taxon>
        <taxon>Saccharomycotina</taxon>
        <taxon>Pichiomycetes</taxon>
        <taxon>Debaryomycetaceae</taxon>
        <taxon>Spathaspora</taxon>
    </lineage>
</organism>
<dbReference type="EMBL" id="GL996503">
    <property type="protein sequence ID" value="EGW31755.1"/>
    <property type="molecule type" value="Genomic_DNA"/>
</dbReference>
<sequence>MTHGHDIAQAQRHGLSSETSSRTTATLWLVASFNELFQLQRGESFHNRAQRGRIIFCSTQNE</sequence>
<accession>G3ARE8</accession>
<evidence type="ECO:0000313" key="2">
    <source>
        <dbReference type="EMBL" id="EGW31755.1"/>
    </source>
</evidence>